<organism evidence="1">
    <name type="scientific">Arundo donax</name>
    <name type="common">Giant reed</name>
    <name type="synonym">Donax arundinaceus</name>
    <dbReference type="NCBI Taxonomy" id="35708"/>
    <lineage>
        <taxon>Eukaryota</taxon>
        <taxon>Viridiplantae</taxon>
        <taxon>Streptophyta</taxon>
        <taxon>Embryophyta</taxon>
        <taxon>Tracheophyta</taxon>
        <taxon>Spermatophyta</taxon>
        <taxon>Magnoliopsida</taxon>
        <taxon>Liliopsida</taxon>
        <taxon>Poales</taxon>
        <taxon>Poaceae</taxon>
        <taxon>PACMAD clade</taxon>
        <taxon>Arundinoideae</taxon>
        <taxon>Arundineae</taxon>
        <taxon>Arundo</taxon>
    </lineage>
</organism>
<reference evidence="1" key="1">
    <citation type="submission" date="2014-09" db="EMBL/GenBank/DDBJ databases">
        <authorList>
            <person name="Magalhaes I.L.F."/>
            <person name="Oliveira U."/>
            <person name="Santos F.R."/>
            <person name="Vidigal T.H.D.A."/>
            <person name="Brescovit A.D."/>
            <person name="Santos A.J."/>
        </authorList>
    </citation>
    <scope>NUCLEOTIDE SEQUENCE</scope>
    <source>
        <tissue evidence="1">Shoot tissue taken approximately 20 cm above the soil surface</tissue>
    </source>
</reference>
<name>A0A0A8XXC4_ARUDO</name>
<reference evidence="1" key="2">
    <citation type="journal article" date="2015" name="Data Brief">
        <title>Shoot transcriptome of the giant reed, Arundo donax.</title>
        <authorList>
            <person name="Barrero R.A."/>
            <person name="Guerrero F.D."/>
            <person name="Moolhuijzen P."/>
            <person name="Goolsby J.A."/>
            <person name="Tidwell J."/>
            <person name="Bellgard S.E."/>
            <person name="Bellgard M.I."/>
        </authorList>
    </citation>
    <scope>NUCLEOTIDE SEQUENCE</scope>
    <source>
        <tissue evidence="1">Shoot tissue taken approximately 20 cm above the soil surface</tissue>
    </source>
</reference>
<evidence type="ECO:0000313" key="1">
    <source>
        <dbReference type="EMBL" id="JAD16367.1"/>
    </source>
</evidence>
<sequence length="24" mass="2592">MHCSYPVLILQTKLTSPKACLSSA</sequence>
<dbReference type="AlphaFoldDB" id="A0A0A8XXC4"/>
<proteinExistence type="predicted"/>
<dbReference type="EMBL" id="GBRH01281528">
    <property type="protein sequence ID" value="JAD16367.1"/>
    <property type="molecule type" value="Transcribed_RNA"/>
</dbReference>
<accession>A0A0A8XXC4</accession>
<protein>
    <submittedName>
        <fullName evidence="1">Uncharacterized protein</fullName>
    </submittedName>
</protein>